<protein>
    <submittedName>
        <fullName evidence="2">Antibiotic biosynthesis monooxygenase</fullName>
    </submittedName>
</protein>
<proteinExistence type="predicted"/>
<name>A0A3S0CK62_9FLAO</name>
<dbReference type="SUPFAM" id="SSF54909">
    <property type="entry name" value="Dimeric alpha+beta barrel"/>
    <property type="match status" value="1"/>
</dbReference>
<feature type="domain" description="ABM" evidence="1">
    <location>
        <begin position="2"/>
        <end position="92"/>
    </location>
</feature>
<dbReference type="RefSeq" id="WP_126162632.1">
    <property type="nucleotide sequence ID" value="NZ_RQPJ01000006.1"/>
</dbReference>
<keyword evidence="2" id="KW-0560">Oxidoreductase</keyword>
<dbReference type="PROSITE" id="PS51725">
    <property type="entry name" value="ABM"/>
    <property type="match status" value="1"/>
</dbReference>
<evidence type="ECO:0000313" key="3">
    <source>
        <dbReference type="Proteomes" id="UP000267585"/>
    </source>
</evidence>
<gene>
    <name evidence="2" type="ORF">EHW67_11985</name>
</gene>
<comment type="caution">
    <text evidence="2">The sequence shown here is derived from an EMBL/GenBank/DDBJ whole genome shotgun (WGS) entry which is preliminary data.</text>
</comment>
<keyword evidence="3" id="KW-1185">Reference proteome</keyword>
<evidence type="ECO:0000259" key="1">
    <source>
        <dbReference type="PROSITE" id="PS51725"/>
    </source>
</evidence>
<dbReference type="OrthoDB" id="1120859at2"/>
<dbReference type="Proteomes" id="UP000267585">
    <property type="component" value="Unassembled WGS sequence"/>
</dbReference>
<dbReference type="EMBL" id="RQPJ01000006">
    <property type="protein sequence ID" value="RTE53196.1"/>
    <property type="molecule type" value="Genomic_DNA"/>
</dbReference>
<dbReference type="InterPro" id="IPR007138">
    <property type="entry name" value="ABM_dom"/>
</dbReference>
<organism evidence="2 3">
    <name type="scientific">Arenibacter aquaticus</name>
    <dbReference type="NCBI Taxonomy" id="2489054"/>
    <lineage>
        <taxon>Bacteria</taxon>
        <taxon>Pseudomonadati</taxon>
        <taxon>Bacteroidota</taxon>
        <taxon>Flavobacteriia</taxon>
        <taxon>Flavobacteriales</taxon>
        <taxon>Flavobacteriaceae</taxon>
        <taxon>Arenibacter</taxon>
    </lineage>
</organism>
<sequence>MLVRIVKLTFKKENIASFETIFEKNKNKIRQAEGCCFLELLQHQEDKNIFFTYSYWNSKADLERYRSSDFFKNLWKETKNLFDDKPEAWSLIKKETMK</sequence>
<dbReference type="Pfam" id="PF03992">
    <property type="entry name" value="ABM"/>
    <property type="match status" value="1"/>
</dbReference>
<dbReference type="GO" id="GO:0004497">
    <property type="term" value="F:monooxygenase activity"/>
    <property type="evidence" value="ECO:0007669"/>
    <property type="project" value="UniProtKB-KW"/>
</dbReference>
<keyword evidence="2" id="KW-0503">Monooxygenase</keyword>
<dbReference type="AlphaFoldDB" id="A0A3S0CK62"/>
<accession>A0A3S0CK62</accession>
<evidence type="ECO:0000313" key="2">
    <source>
        <dbReference type="EMBL" id="RTE53196.1"/>
    </source>
</evidence>
<dbReference type="Gene3D" id="3.30.70.100">
    <property type="match status" value="1"/>
</dbReference>
<reference evidence="2 3" key="1">
    <citation type="submission" date="2018-11" db="EMBL/GenBank/DDBJ databases">
        <title>Arenibacter aquaticus sp.nov., a marine bacterium isolated from surface seawater in the South China Sea.</title>
        <authorList>
            <person name="Guo J."/>
            <person name="Sun J."/>
        </authorList>
    </citation>
    <scope>NUCLEOTIDE SEQUENCE [LARGE SCALE GENOMIC DNA]</scope>
    <source>
        <strain evidence="2 3">GUO666</strain>
    </source>
</reference>
<dbReference type="InterPro" id="IPR011008">
    <property type="entry name" value="Dimeric_a/b-barrel"/>
</dbReference>